<dbReference type="GO" id="GO:0006814">
    <property type="term" value="P:sodium ion transport"/>
    <property type="evidence" value="ECO:0007669"/>
    <property type="project" value="InterPro"/>
</dbReference>
<name>A0A344SKX8_SALER</name>
<keyword evidence="3" id="KW-0997">Cell inner membrane</keyword>
<evidence type="ECO:0000256" key="4">
    <source>
        <dbReference type="SAM" id="Phobius"/>
    </source>
</evidence>
<dbReference type="EMBL" id="ROVY01000022">
    <property type="protein sequence ID" value="MHI21966.1"/>
    <property type="molecule type" value="Genomic_DNA"/>
</dbReference>
<feature type="transmembrane region" description="Helical" evidence="4">
    <location>
        <begin position="168"/>
        <end position="187"/>
    </location>
</feature>
<feature type="transmembrane region" description="Helical" evidence="4">
    <location>
        <begin position="249"/>
        <end position="275"/>
    </location>
</feature>
<dbReference type="InterPro" id="IPR001927">
    <property type="entry name" value="Na/Gal_symport"/>
</dbReference>
<dbReference type="PANTHER" id="PTHR11328">
    <property type="entry name" value="MAJOR FACILITATOR SUPERFAMILY DOMAIN-CONTAINING PROTEIN"/>
    <property type="match status" value="1"/>
</dbReference>
<keyword evidence="4" id="KW-0472">Membrane</keyword>
<dbReference type="Pfam" id="PF13347">
    <property type="entry name" value="MFS_2"/>
    <property type="match status" value="1"/>
</dbReference>
<comment type="caution">
    <text evidence="6">The sequence shown here is derived from an EMBL/GenBank/DDBJ whole genome shotgun (WGS) entry which is preliminary data.</text>
</comment>
<evidence type="ECO:0000313" key="5">
    <source>
        <dbReference type="EMBL" id="EBS6848144.1"/>
    </source>
</evidence>
<feature type="transmembrane region" description="Helical" evidence="4">
    <location>
        <begin position="53"/>
        <end position="73"/>
    </location>
</feature>
<gene>
    <name evidence="5" type="ORF">CBX34_10645</name>
    <name evidence="6" type="ORF">EEM47_08770</name>
</gene>
<dbReference type="CDD" id="cd17332">
    <property type="entry name" value="MFS_MelB_like"/>
    <property type="match status" value="1"/>
</dbReference>
<feature type="transmembrane region" description="Helical" evidence="4">
    <location>
        <begin position="423"/>
        <end position="446"/>
    </location>
</feature>
<feature type="transmembrane region" description="Helical" evidence="4">
    <location>
        <begin position="124"/>
        <end position="147"/>
    </location>
</feature>
<dbReference type="Proteomes" id="UP000885364">
    <property type="component" value="Unassembled WGS sequence"/>
</dbReference>
<feature type="transmembrane region" description="Helical" evidence="4">
    <location>
        <begin position="392"/>
        <end position="411"/>
    </location>
</feature>
<evidence type="ECO:0000256" key="2">
    <source>
        <dbReference type="ARBA" id="ARBA00009617"/>
    </source>
</evidence>
<dbReference type="GO" id="GO:0008643">
    <property type="term" value="P:carbohydrate transport"/>
    <property type="evidence" value="ECO:0007669"/>
    <property type="project" value="InterPro"/>
</dbReference>
<dbReference type="SUPFAM" id="SSF103473">
    <property type="entry name" value="MFS general substrate transporter"/>
    <property type="match status" value="1"/>
</dbReference>
<reference evidence="6" key="1">
    <citation type="submission" date="2018-11" db="EMBL/GenBank/DDBJ databases">
        <authorList>
            <consortium name="PulseNet: The National Subtyping Network for Foodborne Disease Surveillance"/>
            <person name="Tarr C.L."/>
            <person name="Trees E."/>
            <person name="Katz L.S."/>
            <person name="Carleton-Romer H.A."/>
            <person name="Stroika S."/>
            <person name="Kucerova Z."/>
            <person name="Roache K.F."/>
            <person name="Sabol A.L."/>
            <person name="Besser J."/>
            <person name="Gerner-Smidt P."/>
        </authorList>
    </citation>
    <scope>NUCLEOTIDE SEQUENCE [LARGE SCALE GENOMIC DNA]</scope>
    <source>
        <strain evidence="5">08-0470</strain>
        <strain evidence="6">PNUSAS059688</strain>
    </source>
</reference>
<feature type="transmembrane region" description="Helical" evidence="4">
    <location>
        <begin position="281"/>
        <end position="307"/>
    </location>
</feature>
<dbReference type="PANTHER" id="PTHR11328:SF24">
    <property type="entry name" value="MAJOR FACILITATOR SUPERFAMILY (MFS) PROFILE DOMAIN-CONTAINING PROTEIN"/>
    <property type="match status" value="1"/>
</dbReference>
<dbReference type="GO" id="GO:0015293">
    <property type="term" value="F:symporter activity"/>
    <property type="evidence" value="ECO:0007669"/>
    <property type="project" value="InterPro"/>
</dbReference>
<feature type="transmembrane region" description="Helical" evidence="4">
    <location>
        <begin position="339"/>
        <end position="358"/>
    </location>
</feature>
<comment type="similarity">
    <text evidence="2">Belongs to the sodium:galactoside symporter (TC 2.A.2) family.</text>
</comment>
<evidence type="ECO:0000313" key="6">
    <source>
        <dbReference type="EMBL" id="MHI21966.1"/>
    </source>
</evidence>
<dbReference type="InterPro" id="IPR039672">
    <property type="entry name" value="MFS_2"/>
</dbReference>
<sequence length="489" mass="54618">MTKKARKYQVDVDLSTFYLTPMKRFYYALGDYGYNFMYYWISTYLMIYYTDTIGIPAATVSIMLLVVRIFDAVHDPLIGSLADRTNTRWGRYRPWFMVGSIALAIGIVLLFSASPSWSYNMKLWWMWGVYLLLTIASSCSNMPYGALNGCITPNSEDRAKVSGLRMMLANVSSMVTVIIAVPLIMFFSHDGSATSAEGYKWAVIITCILGLPTMILSCIKTKEILTPPPSQHHIPMRAQMRSLFNNKAIMILIFGQFILGCVIYGRAAMLAYYWQYNAQNAGYAVTFGVISLVAAIVGTGFVGNYIFKKLRHKGKTCAILNFITAAALFIMYFTPAPSVLFWIGTFISSMTFFAYMGVHFGAIGDAVDYGEYVSGVRCDGFLASFVSVANKAGGAVMPAVGIAVLAWLNYVPNHVEDSRILDAINYFVTIIPAVISLLNGLIYMAYPISTAGHEEIMKELINRRVKHNEIFEGIQESRDVHFKEELKAE</sequence>
<proteinExistence type="inferred from homology"/>
<dbReference type="AlphaFoldDB" id="A0A344SKX8"/>
<evidence type="ECO:0000256" key="3">
    <source>
        <dbReference type="ARBA" id="ARBA00022519"/>
    </source>
</evidence>
<organism evidence="6">
    <name type="scientific">Salmonella enterica</name>
    <name type="common">Salmonella choleraesuis</name>
    <dbReference type="NCBI Taxonomy" id="28901"/>
    <lineage>
        <taxon>Bacteria</taxon>
        <taxon>Pseudomonadati</taxon>
        <taxon>Pseudomonadota</taxon>
        <taxon>Gammaproteobacteria</taxon>
        <taxon>Enterobacterales</taxon>
        <taxon>Enterobacteriaceae</taxon>
        <taxon>Salmonella</taxon>
    </lineage>
</organism>
<dbReference type="InterPro" id="IPR036259">
    <property type="entry name" value="MFS_trans_sf"/>
</dbReference>
<feature type="transmembrane region" description="Helical" evidence="4">
    <location>
        <begin position="25"/>
        <end position="47"/>
    </location>
</feature>
<dbReference type="Gene3D" id="1.20.1250.20">
    <property type="entry name" value="MFS general substrate transporter like domains"/>
    <property type="match status" value="1"/>
</dbReference>
<feature type="transmembrane region" description="Helical" evidence="4">
    <location>
        <begin position="199"/>
        <end position="219"/>
    </location>
</feature>
<accession>A0A344SKX8</accession>
<keyword evidence="4" id="KW-1133">Transmembrane helix</keyword>
<keyword evidence="3" id="KW-1003">Cell membrane</keyword>
<dbReference type="EMBL" id="AAGWGZ010000006">
    <property type="protein sequence ID" value="EBS6848144.1"/>
    <property type="molecule type" value="Genomic_DNA"/>
</dbReference>
<keyword evidence="4" id="KW-0812">Transmembrane</keyword>
<protein>
    <submittedName>
        <fullName evidence="6">MFS transporter</fullName>
    </submittedName>
</protein>
<dbReference type="GO" id="GO:0005886">
    <property type="term" value="C:plasma membrane"/>
    <property type="evidence" value="ECO:0007669"/>
    <property type="project" value="UniProtKB-SubCell"/>
</dbReference>
<dbReference type="NCBIfam" id="TIGR00792">
    <property type="entry name" value="gph"/>
    <property type="match status" value="1"/>
</dbReference>
<feature type="transmembrane region" description="Helical" evidence="4">
    <location>
        <begin position="94"/>
        <end position="112"/>
    </location>
</feature>
<evidence type="ECO:0000256" key="1">
    <source>
        <dbReference type="ARBA" id="ARBA00004429"/>
    </source>
</evidence>
<comment type="subcellular location">
    <subcellularLocation>
        <location evidence="1">Cell inner membrane</location>
        <topology evidence="1">Multi-pass membrane protein</topology>
    </subcellularLocation>
</comment>
<feature type="transmembrane region" description="Helical" evidence="4">
    <location>
        <begin position="316"/>
        <end position="333"/>
    </location>
</feature>